<name>A0A917UB11_9ACTN</name>
<dbReference type="Proteomes" id="UP000642070">
    <property type="component" value="Unassembled WGS sequence"/>
</dbReference>
<evidence type="ECO:0000256" key="7">
    <source>
        <dbReference type="SAM" id="Phobius"/>
    </source>
</evidence>
<evidence type="ECO:0000256" key="3">
    <source>
        <dbReference type="ARBA" id="ARBA00022692"/>
    </source>
</evidence>
<dbReference type="PANTHER" id="PTHR30572">
    <property type="entry name" value="MEMBRANE COMPONENT OF TRANSPORTER-RELATED"/>
    <property type="match status" value="1"/>
</dbReference>
<dbReference type="GO" id="GO:0005886">
    <property type="term" value="C:plasma membrane"/>
    <property type="evidence" value="ECO:0007669"/>
    <property type="project" value="UniProtKB-SubCell"/>
</dbReference>
<evidence type="ECO:0000256" key="5">
    <source>
        <dbReference type="ARBA" id="ARBA00023136"/>
    </source>
</evidence>
<sequence>MIALAWQTVRARTGSFVGTFVALALGVALLTASALSALSALSSGDGRAAWLDRADVVVAGTASATLTADDPGRPPGVTDTVESRALPADLPKRLSTVDGDLVVDHAGYATIADETGDRIHPWSIAALHRSTWAAGGPPTGPDGIVLTAPAAHRVGDRITAQTAAGPREFVVSGVLDTTAPAAFYTTDAVAAELADDRITAIALTARAGTTAAALAGQVRSAVGDQGGGSVRVLSGADRVDAAPDPDYQLRAAVLIVLGNSAGIGLVVAAFIVASTFAYAVATRRREFGLLRSAGATPRQVRRLVLGEAMTVAVVACLAGAALGYALAAPFARWLADVGLAPAGYTARFIWWAVAAAIGVGLLVALVAAWLSARRAGRIRPTEALREAAVDRRAMTVGRWIVGLLAVGGAVPLIISFSTLDTASLTGFFFLVVLLLITGFAILSPVLLRPLIWLLTAPAAATGGATGTLVRHSALTAMRRTAATVAPIIVTIGLAAGALAGEAIITETGRAAAEHRISAPAVVTGPLSAQTVDAVAKAPGVRAGVAVTDRPVYVYGPQPPYDWTGRYVDGPALSKVVDLPVVAGRLEDLTGTDTVVVPAGRWELGETVRIALADSTEVSLRVVAVVDDQIDLARMLLLPVALLDGHTGAPLADLVYLDLEPGADTGPAAAAAAAGGGALIPTAQFHAVLDAEGDRLNTLATVALLGMALLYTAIGIANTLLMATSGRARDVAVLRLTGATPGQVLRMIGAEAVLVTVLGAVLAVVAVVPAVGGLVLALSGKNPEVAFVVPWWPVGAIAGACLVIALVSSLLPAGVLVRRRAADLAGSGE</sequence>
<dbReference type="Pfam" id="PF02687">
    <property type="entry name" value="FtsX"/>
    <property type="match status" value="2"/>
</dbReference>
<evidence type="ECO:0000256" key="2">
    <source>
        <dbReference type="ARBA" id="ARBA00022475"/>
    </source>
</evidence>
<dbReference type="EMBL" id="BMPI01000055">
    <property type="protein sequence ID" value="GGM67474.1"/>
    <property type="molecule type" value="Genomic_DNA"/>
</dbReference>
<dbReference type="RefSeq" id="WP_190255415.1">
    <property type="nucleotide sequence ID" value="NZ_BMPI01000055.1"/>
</dbReference>
<accession>A0A917UB11</accession>
<feature type="transmembrane region" description="Helical" evidence="7">
    <location>
        <begin position="348"/>
        <end position="372"/>
    </location>
</feature>
<feature type="transmembrane region" description="Helical" evidence="7">
    <location>
        <begin position="751"/>
        <end position="778"/>
    </location>
</feature>
<feature type="transmembrane region" description="Helical" evidence="7">
    <location>
        <begin position="251"/>
        <end position="281"/>
    </location>
</feature>
<feature type="domain" description="ABC3 transporter permease C-terminal" evidence="8">
    <location>
        <begin position="262"/>
        <end position="378"/>
    </location>
</feature>
<evidence type="ECO:0000256" key="1">
    <source>
        <dbReference type="ARBA" id="ARBA00004651"/>
    </source>
</evidence>
<dbReference type="PANTHER" id="PTHR30572:SF4">
    <property type="entry name" value="ABC TRANSPORTER PERMEASE YTRF"/>
    <property type="match status" value="1"/>
</dbReference>
<feature type="transmembrane region" description="Helical" evidence="7">
    <location>
        <begin position="302"/>
        <end position="328"/>
    </location>
</feature>
<protein>
    <recommendedName>
        <fullName evidence="8">ABC3 transporter permease C-terminal domain-containing protein</fullName>
    </recommendedName>
</protein>
<proteinExistence type="inferred from homology"/>
<keyword evidence="5 7" id="KW-0472">Membrane</keyword>
<dbReference type="GO" id="GO:0022857">
    <property type="term" value="F:transmembrane transporter activity"/>
    <property type="evidence" value="ECO:0007669"/>
    <property type="project" value="TreeGrafter"/>
</dbReference>
<comment type="subcellular location">
    <subcellularLocation>
        <location evidence="1">Cell membrane</location>
        <topology evidence="1">Multi-pass membrane protein</topology>
    </subcellularLocation>
</comment>
<keyword evidence="2" id="KW-1003">Cell membrane</keyword>
<organism evidence="9 10">
    <name type="scientific">Dactylosporangium sucinum</name>
    <dbReference type="NCBI Taxonomy" id="1424081"/>
    <lineage>
        <taxon>Bacteria</taxon>
        <taxon>Bacillati</taxon>
        <taxon>Actinomycetota</taxon>
        <taxon>Actinomycetes</taxon>
        <taxon>Micromonosporales</taxon>
        <taxon>Micromonosporaceae</taxon>
        <taxon>Dactylosporangium</taxon>
    </lineage>
</organism>
<feature type="domain" description="ABC3 transporter permease C-terminal" evidence="8">
    <location>
        <begin position="703"/>
        <end position="814"/>
    </location>
</feature>
<gene>
    <name evidence="9" type="ORF">GCM10007977_081590</name>
</gene>
<dbReference type="InterPro" id="IPR003838">
    <property type="entry name" value="ABC3_permease_C"/>
</dbReference>
<dbReference type="AlphaFoldDB" id="A0A917UB11"/>
<reference evidence="9" key="1">
    <citation type="journal article" date="2014" name="Int. J. Syst. Evol. Microbiol.">
        <title>Complete genome sequence of Corynebacterium casei LMG S-19264T (=DSM 44701T), isolated from a smear-ripened cheese.</title>
        <authorList>
            <consortium name="US DOE Joint Genome Institute (JGI-PGF)"/>
            <person name="Walter F."/>
            <person name="Albersmeier A."/>
            <person name="Kalinowski J."/>
            <person name="Ruckert C."/>
        </authorList>
    </citation>
    <scope>NUCLEOTIDE SEQUENCE</scope>
    <source>
        <strain evidence="9">JCM 19831</strain>
    </source>
</reference>
<keyword evidence="3 7" id="KW-0812">Transmembrane</keyword>
<dbReference type="InterPro" id="IPR050250">
    <property type="entry name" value="Macrolide_Exporter_MacB"/>
</dbReference>
<evidence type="ECO:0000313" key="10">
    <source>
        <dbReference type="Proteomes" id="UP000642070"/>
    </source>
</evidence>
<keyword evidence="10" id="KW-1185">Reference proteome</keyword>
<feature type="transmembrane region" description="Helical" evidence="7">
    <location>
        <begin position="480"/>
        <end position="499"/>
    </location>
</feature>
<evidence type="ECO:0000256" key="6">
    <source>
        <dbReference type="ARBA" id="ARBA00038076"/>
    </source>
</evidence>
<comment type="caution">
    <text evidence="9">The sequence shown here is derived from an EMBL/GenBank/DDBJ whole genome shotgun (WGS) entry which is preliminary data.</text>
</comment>
<evidence type="ECO:0000313" key="9">
    <source>
        <dbReference type="EMBL" id="GGM67474.1"/>
    </source>
</evidence>
<feature type="transmembrane region" description="Helical" evidence="7">
    <location>
        <begin position="426"/>
        <end position="447"/>
    </location>
</feature>
<feature type="transmembrane region" description="Helical" evidence="7">
    <location>
        <begin position="393"/>
        <end position="414"/>
    </location>
</feature>
<reference evidence="9" key="2">
    <citation type="submission" date="2020-09" db="EMBL/GenBank/DDBJ databases">
        <authorList>
            <person name="Sun Q."/>
            <person name="Ohkuma M."/>
        </authorList>
    </citation>
    <scope>NUCLEOTIDE SEQUENCE</scope>
    <source>
        <strain evidence="9">JCM 19831</strain>
    </source>
</reference>
<evidence type="ECO:0000256" key="4">
    <source>
        <dbReference type="ARBA" id="ARBA00022989"/>
    </source>
</evidence>
<feature type="transmembrane region" description="Helical" evidence="7">
    <location>
        <begin position="698"/>
        <end position="720"/>
    </location>
</feature>
<keyword evidence="4 7" id="KW-1133">Transmembrane helix</keyword>
<feature type="transmembrane region" description="Helical" evidence="7">
    <location>
        <begin position="790"/>
        <end position="810"/>
    </location>
</feature>
<comment type="similarity">
    <text evidence="6">Belongs to the ABC-4 integral membrane protein family.</text>
</comment>
<evidence type="ECO:0000259" key="8">
    <source>
        <dbReference type="Pfam" id="PF02687"/>
    </source>
</evidence>